<name>A0A090T5B5_9VIBR</name>
<dbReference type="PANTHER" id="PTHR12654:SF0">
    <property type="entry name" value="NON-LYSOSOMAL GLUCOSYLCERAMIDASE"/>
    <property type="match status" value="1"/>
</dbReference>
<gene>
    <name evidence="3" type="ORF">JCM19240_3535</name>
</gene>
<dbReference type="InterPro" id="IPR052566">
    <property type="entry name" value="Non-lysos_glucosylceramidase"/>
</dbReference>
<dbReference type="Pfam" id="PF04685">
    <property type="entry name" value="DUF608"/>
    <property type="match status" value="1"/>
</dbReference>
<dbReference type="GO" id="GO:0008422">
    <property type="term" value="F:beta-glucosidase activity"/>
    <property type="evidence" value="ECO:0007669"/>
    <property type="project" value="TreeGrafter"/>
</dbReference>
<reference evidence="3 4" key="2">
    <citation type="submission" date="2014-09" db="EMBL/GenBank/DDBJ databases">
        <authorList>
            <consortium name="NBRP consortium"/>
            <person name="Sawabe T."/>
            <person name="Meirelles P."/>
            <person name="Nakanishi M."/>
            <person name="Sayaka M."/>
            <person name="Hattori M."/>
            <person name="Ohkuma M."/>
        </authorList>
    </citation>
    <scope>NUCLEOTIDE SEQUENCE [LARGE SCALE GENOMIC DNA]</scope>
    <source>
        <strain evidence="3 4">JCM 19240</strain>
    </source>
</reference>
<organism evidence="3 4">
    <name type="scientific">Vibrio maritimus</name>
    <dbReference type="NCBI Taxonomy" id="990268"/>
    <lineage>
        <taxon>Bacteria</taxon>
        <taxon>Pseudomonadati</taxon>
        <taxon>Pseudomonadota</taxon>
        <taxon>Gammaproteobacteria</taxon>
        <taxon>Vibrionales</taxon>
        <taxon>Vibrionaceae</taxon>
        <taxon>Vibrio</taxon>
    </lineage>
</organism>
<proteinExistence type="predicted"/>
<evidence type="ECO:0000313" key="4">
    <source>
        <dbReference type="Proteomes" id="UP000029224"/>
    </source>
</evidence>
<dbReference type="EMBL" id="BBMT01000006">
    <property type="protein sequence ID" value="GAL35165.1"/>
    <property type="molecule type" value="Genomic_DNA"/>
</dbReference>
<keyword evidence="4" id="KW-1185">Reference proteome</keyword>
<sequence>MILNIENTTYKGTVNELCAKGNAVEFIQPWYVPISTTPDNTGMAVGGIGSAFTLTPLGSTPNFSFVPGIFIDVESEDLNFNDFHVSVMDIPTVDNLEISDVDGLIQCLKYYPVVLNGNLVTDISIENLEVEIKRSLLDATFYSDNKDRFLKWNVEFSDKTQRDLELEANSVSTQVRVAVDFFDGHLVNKTAQLRSLNAVSQSAIESVAREDIQYQAMYPIAQYQYSSFEDIKLTRNVVSPIVKGDKTLCSLPLHWNLFSAENMGTETKVVTIVQPLTNLIGSTYRKGRDGVQDSFCTLTQNPIDQSHRPVTITTDNSVFKGVALTSQSPYASDIEGEVCFGVQSDSDLLESGKVTVSVKPSLYTTQSQKELETSLKTGRTNQLFDKGIYSGRECLQGLVCVQVELEPGQTVDLRFVQVMDHSKISLDGWESRKSYAQFYQESHPAQSILKDTLPKLSDIEYRIVSQQQAFYQEAQANFESSESAARFTTMAMNTLSFLAESTVWDWQDKFLVKECVDYPFFNSLDVYFYGSFSLLYLLPELDGVVMREFADAIMASDPTKRRYWEYAEKPNAELCDAKYEGVRAIKGAVIHDLGSLMTFSQTLMIGIT</sequence>
<feature type="domain" description="Glycosyl-hydrolase family 116 N-terminal" evidence="2">
    <location>
        <begin position="194"/>
        <end position="455"/>
    </location>
</feature>
<dbReference type="PANTHER" id="PTHR12654">
    <property type="entry name" value="BILE ACID BETA-GLUCOSIDASE-RELATED"/>
    <property type="match status" value="1"/>
</dbReference>
<evidence type="ECO:0000259" key="2">
    <source>
        <dbReference type="Pfam" id="PF12215"/>
    </source>
</evidence>
<comment type="caution">
    <text evidence="3">The sequence shown here is derived from an EMBL/GenBank/DDBJ whole genome shotgun (WGS) entry which is preliminary data.</text>
</comment>
<dbReference type="InterPro" id="IPR024462">
    <property type="entry name" value="GH116_N"/>
</dbReference>
<reference evidence="3 4" key="1">
    <citation type="submission" date="2014-09" db="EMBL/GenBank/DDBJ databases">
        <title>Vibrio maritimus JCM 19240. (C210) whole genome shotgun sequence.</title>
        <authorList>
            <person name="Sawabe T."/>
            <person name="Meirelles P."/>
            <person name="Nakanishi M."/>
            <person name="Sayaka M."/>
            <person name="Hattori M."/>
            <person name="Ohkuma M."/>
        </authorList>
    </citation>
    <scope>NUCLEOTIDE SEQUENCE [LARGE SCALE GENOMIC DNA]</scope>
    <source>
        <strain evidence="3 4">JCM 19240</strain>
    </source>
</reference>
<dbReference type="Proteomes" id="UP000029224">
    <property type="component" value="Unassembled WGS sequence"/>
</dbReference>
<protein>
    <submittedName>
        <fullName evidence="3">Uncharacterized protein</fullName>
    </submittedName>
</protein>
<dbReference type="AlphaFoldDB" id="A0A090T5B5"/>
<feature type="domain" description="Glycosyl-hydrolase family 116 catalytic region" evidence="1">
    <location>
        <begin position="509"/>
        <end position="594"/>
    </location>
</feature>
<evidence type="ECO:0000259" key="1">
    <source>
        <dbReference type="Pfam" id="PF04685"/>
    </source>
</evidence>
<dbReference type="Pfam" id="PF12215">
    <property type="entry name" value="Glyco_hydr_116N"/>
    <property type="match status" value="1"/>
</dbReference>
<dbReference type="InterPro" id="IPR006775">
    <property type="entry name" value="GH116_catalytic"/>
</dbReference>
<evidence type="ECO:0000313" key="3">
    <source>
        <dbReference type="EMBL" id="GAL35165.1"/>
    </source>
</evidence>
<accession>A0A090T5B5</accession>